<dbReference type="GO" id="GO:0006644">
    <property type="term" value="P:phospholipid metabolic process"/>
    <property type="evidence" value="ECO:0007669"/>
    <property type="project" value="InterPro"/>
</dbReference>
<feature type="domain" description="Phospholipase A2-like central" evidence="12">
    <location>
        <begin position="401"/>
        <end position="496"/>
    </location>
</feature>
<dbReference type="Gene3D" id="1.20.90.10">
    <property type="entry name" value="Phospholipase A2 domain"/>
    <property type="match status" value="1"/>
</dbReference>
<evidence type="ECO:0000256" key="4">
    <source>
        <dbReference type="ARBA" id="ARBA00009659"/>
    </source>
</evidence>
<evidence type="ECO:0000259" key="12">
    <source>
        <dbReference type="Pfam" id="PF05826"/>
    </source>
</evidence>
<evidence type="ECO:0000256" key="2">
    <source>
        <dbReference type="ARBA" id="ARBA00001913"/>
    </source>
</evidence>
<reference evidence="13" key="2">
    <citation type="journal article" date="2022" name="Res Sq">
        <title>Comparative Genomics Reveals Insights into the Divergent Evolution of Astigmatic Mites and Household Pest Adaptations.</title>
        <authorList>
            <person name="Xiong Q."/>
            <person name="Wan A.T.-Y."/>
            <person name="Liu X.-Y."/>
            <person name="Fung C.S.-H."/>
            <person name="Xiao X."/>
            <person name="Malainual N."/>
            <person name="Hou J."/>
            <person name="Wang L."/>
            <person name="Wang M."/>
            <person name="Yang K."/>
            <person name="Cui Y."/>
            <person name="Leung E."/>
            <person name="Nong W."/>
            <person name="Shin S.-K."/>
            <person name="Au S."/>
            <person name="Jeong K.Y."/>
            <person name="Chew F.T."/>
            <person name="Hui J."/>
            <person name="Leung T.F."/>
            <person name="Tungtrongchitr A."/>
            <person name="Zhong N."/>
            <person name="Liu Z."/>
            <person name="Tsui S."/>
        </authorList>
    </citation>
    <scope>NUCLEOTIDE SEQUENCE</scope>
    <source>
        <strain evidence="13">Derf</strain>
        <tissue evidence="13">Whole organism</tissue>
    </source>
</reference>
<proteinExistence type="inferred from homology"/>
<dbReference type="InterPro" id="IPR036444">
    <property type="entry name" value="PLipase_A2_dom_sf"/>
</dbReference>
<feature type="region of interest" description="Disordered" evidence="11">
    <location>
        <begin position="54"/>
        <end position="91"/>
    </location>
</feature>
<dbReference type="GO" id="GO:0016042">
    <property type="term" value="P:lipid catabolic process"/>
    <property type="evidence" value="ECO:0007669"/>
    <property type="project" value="UniProtKB-KW"/>
</dbReference>
<dbReference type="GO" id="GO:0005576">
    <property type="term" value="C:extracellular region"/>
    <property type="evidence" value="ECO:0007669"/>
    <property type="project" value="UniProtKB-SubCell"/>
</dbReference>
<name>A0A922HNY9_DERFA</name>
<gene>
    <name evidence="13" type="ORF">DERF_012100</name>
</gene>
<keyword evidence="6" id="KW-0378">Hydrolase</keyword>
<dbReference type="InterPro" id="IPR033113">
    <property type="entry name" value="PLA2_histidine"/>
</dbReference>
<comment type="cofactor">
    <cofactor evidence="2">
        <name>Ca(2+)</name>
        <dbReference type="ChEBI" id="CHEBI:29108"/>
    </cofactor>
</comment>
<feature type="region of interest" description="Disordered" evidence="11">
    <location>
        <begin position="199"/>
        <end position="226"/>
    </location>
</feature>
<evidence type="ECO:0000256" key="8">
    <source>
        <dbReference type="ARBA" id="ARBA00022963"/>
    </source>
</evidence>
<sequence>MFGQNSSFHSLATTMLLLSSLMLITIISNGSCWSITYPFYRLFSFFTSSSSSSSSLSSSPPSPPSPSPLLSSSISSAISSLPSQQQQQQQTELIITNTTTTSASMTISTTMTTASTMMMMMMTTTEMPKTSISNNNDKILRPNNWHHRLHYHHPNFRLNHSEQEKNDVGDNDMAADTIHLHFNDSKMTNDFHVHFDPFSNKSSSTSPTSSSSENLNEFKGKNDMPINFEPRKPFEALIQNDKTMADLVFDHTGRDLIYCELFDLEREPLPVRLPMVVGDRRPLIVSHKTMLEAVRRCTQLAMIQHQDVFIKRYTNQTTATTTAMSMMMMVTKPTNESSSSTTNVDDNNSTTIMSRIFSNDTITGEQPLFYNMTNNKMAQSNNAATPYEMNLQHYWTFWRGILPGTKWCGVGDVASHYEDLGIKLDIDLCCRAHDHCPIRLKAFRTGYGVFNLSFYSRLHCDCDEDFYNCLKKSPNSYATMLGQFYFNVLRVQCLKQDNNIPPVSDSSDTTPPVSQQVVCRKHRITTSGTNECIEYGIIPESATNGHMKIVPFGRHF</sequence>
<comment type="catalytic activity">
    <reaction evidence="1">
        <text>a 1,2-diacyl-sn-glycero-3-phosphocholine + H2O = a 1-acyl-sn-glycero-3-phosphocholine + a fatty acid + H(+)</text>
        <dbReference type="Rhea" id="RHEA:15801"/>
        <dbReference type="ChEBI" id="CHEBI:15377"/>
        <dbReference type="ChEBI" id="CHEBI:15378"/>
        <dbReference type="ChEBI" id="CHEBI:28868"/>
        <dbReference type="ChEBI" id="CHEBI:57643"/>
        <dbReference type="ChEBI" id="CHEBI:58168"/>
        <dbReference type="EC" id="3.1.1.4"/>
    </reaction>
</comment>
<dbReference type="Proteomes" id="UP000790347">
    <property type="component" value="Unassembled WGS sequence"/>
</dbReference>
<evidence type="ECO:0000256" key="7">
    <source>
        <dbReference type="ARBA" id="ARBA00022837"/>
    </source>
</evidence>
<dbReference type="CDD" id="cd04704">
    <property type="entry name" value="PLA2_bee_venom_like"/>
    <property type="match status" value="1"/>
</dbReference>
<dbReference type="PROSITE" id="PS00118">
    <property type="entry name" value="PA2_HIS"/>
    <property type="match status" value="1"/>
</dbReference>
<keyword evidence="10" id="KW-0865">Zymogen</keyword>
<evidence type="ECO:0000256" key="3">
    <source>
        <dbReference type="ARBA" id="ARBA00004613"/>
    </source>
</evidence>
<evidence type="ECO:0000256" key="10">
    <source>
        <dbReference type="ARBA" id="ARBA00023145"/>
    </source>
</evidence>
<dbReference type="GO" id="GO:0050482">
    <property type="term" value="P:arachidonate secretion"/>
    <property type="evidence" value="ECO:0007669"/>
    <property type="project" value="InterPro"/>
</dbReference>
<keyword evidence="14" id="KW-1185">Reference proteome</keyword>
<evidence type="ECO:0000256" key="1">
    <source>
        <dbReference type="ARBA" id="ARBA00001604"/>
    </source>
</evidence>
<organism evidence="13 14">
    <name type="scientific">Dermatophagoides farinae</name>
    <name type="common">American house dust mite</name>
    <dbReference type="NCBI Taxonomy" id="6954"/>
    <lineage>
        <taxon>Eukaryota</taxon>
        <taxon>Metazoa</taxon>
        <taxon>Ecdysozoa</taxon>
        <taxon>Arthropoda</taxon>
        <taxon>Chelicerata</taxon>
        <taxon>Arachnida</taxon>
        <taxon>Acari</taxon>
        <taxon>Acariformes</taxon>
        <taxon>Sarcoptiformes</taxon>
        <taxon>Astigmata</taxon>
        <taxon>Psoroptidia</taxon>
        <taxon>Analgoidea</taxon>
        <taxon>Pyroglyphidae</taxon>
        <taxon>Dermatophagoidinae</taxon>
        <taxon>Dermatophagoides</taxon>
    </lineage>
</organism>
<dbReference type="GO" id="GO:0004623">
    <property type="term" value="F:phospholipase A2 activity"/>
    <property type="evidence" value="ECO:0007669"/>
    <property type="project" value="UniProtKB-EC"/>
</dbReference>
<dbReference type="Pfam" id="PF05826">
    <property type="entry name" value="Phospholip_A2_2"/>
    <property type="match status" value="1"/>
</dbReference>
<keyword evidence="5" id="KW-0964">Secreted</keyword>
<dbReference type="SUPFAM" id="SSF48619">
    <property type="entry name" value="Phospholipase A2, PLA2"/>
    <property type="match status" value="1"/>
</dbReference>
<dbReference type="PANTHER" id="PTHR12253">
    <property type="entry name" value="RH14732P"/>
    <property type="match status" value="1"/>
</dbReference>
<comment type="similarity">
    <text evidence="4">Belongs to the phospholipase A2 family. Group III subfamily.</text>
</comment>
<comment type="subcellular location">
    <subcellularLocation>
        <location evidence="3">Secreted</location>
    </subcellularLocation>
</comment>
<accession>A0A922HNY9</accession>
<keyword evidence="9" id="KW-0443">Lipid metabolism</keyword>
<evidence type="ECO:0000313" key="14">
    <source>
        <dbReference type="Proteomes" id="UP000790347"/>
    </source>
</evidence>
<dbReference type="InterPro" id="IPR016090">
    <property type="entry name" value="PLA2-like_dom"/>
</dbReference>
<dbReference type="AlphaFoldDB" id="A0A922HNY9"/>
<evidence type="ECO:0000256" key="9">
    <source>
        <dbReference type="ARBA" id="ARBA00023098"/>
    </source>
</evidence>
<protein>
    <recommendedName>
        <fullName evidence="12">Phospholipase A2-like central domain-containing protein</fullName>
    </recommendedName>
</protein>
<evidence type="ECO:0000256" key="5">
    <source>
        <dbReference type="ARBA" id="ARBA00022525"/>
    </source>
</evidence>
<dbReference type="EMBL" id="ASGP02000006">
    <property type="protein sequence ID" value="KAH9501240.1"/>
    <property type="molecule type" value="Genomic_DNA"/>
</dbReference>
<feature type="compositionally biased region" description="Low complexity" evidence="11">
    <location>
        <begin position="202"/>
        <end position="212"/>
    </location>
</feature>
<evidence type="ECO:0000256" key="6">
    <source>
        <dbReference type="ARBA" id="ARBA00022801"/>
    </source>
</evidence>
<keyword evidence="8" id="KW-0442">Lipid degradation</keyword>
<feature type="compositionally biased region" description="Low complexity" evidence="11">
    <location>
        <begin position="68"/>
        <end position="91"/>
    </location>
</feature>
<keyword evidence="7" id="KW-0106">Calcium</keyword>
<evidence type="ECO:0000256" key="11">
    <source>
        <dbReference type="SAM" id="MobiDB-lite"/>
    </source>
</evidence>
<reference evidence="13" key="1">
    <citation type="submission" date="2013-05" db="EMBL/GenBank/DDBJ databases">
        <authorList>
            <person name="Yim A.K.Y."/>
            <person name="Chan T.F."/>
            <person name="Ji K.M."/>
            <person name="Liu X.Y."/>
            <person name="Zhou J.W."/>
            <person name="Li R.Q."/>
            <person name="Yang K.Y."/>
            <person name="Li J."/>
            <person name="Li M."/>
            <person name="Law P.T.W."/>
            <person name="Wu Y.L."/>
            <person name="Cai Z.L."/>
            <person name="Qin H."/>
            <person name="Bao Y."/>
            <person name="Leung R.K.K."/>
            <person name="Ng P.K.S."/>
            <person name="Zou J."/>
            <person name="Zhong X.J."/>
            <person name="Ran P.X."/>
            <person name="Zhong N.S."/>
            <person name="Liu Z.G."/>
            <person name="Tsui S.K.W."/>
        </authorList>
    </citation>
    <scope>NUCLEOTIDE SEQUENCE</scope>
    <source>
        <strain evidence="13">Derf</strain>
        <tissue evidence="13">Whole organism</tissue>
    </source>
</reference>
<comment type="caution">
    <text evidence="13">The sequence shown here is derived from an EMBL/GenBank/DDBJ whole genome shotgun (WGS) entry which is preliminary data.</text>
</comment>
<evidence type="ECO:0000313" key="13">
    <source>
        <dbReference type="EMBL" id="KAH9501240.1"/>
    </source>
</evidence>